<organism evidence="1 2">
    <name type="scientific">Clostridium innocuum</name>
    <dbReference type="NCBI Taxonomy" id="1522"/>
    <lineage>
        <taxon>Bacteria</taxon>
        <taxon>Bacillati</taxon>
        <taxon>Bacillota</taxon>
        <taxon>Clostridia</taxon>
        <taxon>Eubacteriales</taxon>
        <taxon>Clostridiaceae</taxon>
        <taxon>Clostridium</taxon>
    </lineage>
</organism>
<comment type="caution">
    <text evidence="1">The sequence shown here is derived from an EMBL/GenBank/DDBJ whole genome shotgun (WGS) entry which is preliminary data.</text>
</comment>
<accession>A0A099I6F6</accession>
<dbReference type="EMBL" id="JQIF01000039">
    <property type="protein sequence ID" value="KGJ53544.1"/>
    <property type="molecule type" value="Genomic_DNA"/>
</dbReference>
<proteinExistence type="predicted"/>
<evidence type="ECO:0000313" key="1">
    <source>
        <dbReference type="EMBL" id="KGJ53544.1"/>
    </source>
</evidence>
<sequence length="187" mass="22235">MKFWKLKMNDRNYLLVSVRREHMRDVTLCSEQMQQEHQSFAGSIVREDIRFQIVEDANPANLCSLEAVCCLGFWYMKQFEKDTCNIRMQERECRMKCFRNLVTLEIREHDTYRMPEAYEIQDAMHFSTPEGSETLIPVYRKAYHDDLLHKIAVGVSRGGKSLLRWSNNKIYLSAPVYMDYEGIVRKM</sequence>
<dbReference type="AlphaFoldDB" id="A0A099I6F6"/>
<gene>
    <name evidence="1" type="ORF">CIAN88_09015</name>
</gene>
<name>A0A099I6F6_CLOIN</name>
<dbReference type="Proteomes" id="UP000030008">
    <property type="component" value="Unassembled WGS sequence"/>
</dbReference>
<protein>
    <submittedName>
        <fullName evidence="1">Uncharacterized protein</fullName>
    </submittedName>
</protein>
<reference evidence="1 2" key="1">
    <citation type="submission" date="2014-08" db="EMBL/GenBank/DDBJ databases">
        <title>Clostridium innocuum, an unnegligible vancomycin-resistant pathogen causing extra-intestinal infections.</title>
        <authorList>
            <person name="Feng Y."/>
            <person name="Chiu C.-H."/>
        </authorList>
    </citation>
    <scope>NUCLEOTIDE SEQUENCE [LARGE SCALE GENOMIC DNA]</scope>
    <source>
        <strain evidence="1 2">AN88</strain>
    </source>
</reference>
<dbReference type="RefSeq" id="WP_044905085.1">
    <property type="nucleotide sequence ID" value="NZ_CP022722.1"/>
</dbReference>
<evidence type="ECO:0000313" key="2">
    <source>
        <dbReference type="Proteomes" id="UP000030008"/>
    </source>
</evidence>